<dbReference type="PANTHER" id="PTHR46560">
    <property type="entry name" value="CYPHER, ISOFORM B"/>
    <property type="match status" value="1"/>
</dbReference>
<feature type="region of interest" description="Disordered" evidence="1">
    <location>
        <begin position="107"/>
        <end position="157"/>
    </location>
</feature>
<reference evidence="3 4" key="2">
    <citation type="submission" date="2019-01" db="EMBL/GenBank/DDBJ databases">
        <title>The decoding of complex shrimp genome reveals the adaptation for benthos swimmer, frequently molting mechanism and breeding impact on genome.</title>
        <authorList>
            <person name="Sun Y."/>
            <person name="Gao Y."/>
            <person name="Yu Y."/>
        </authorList>
    </citation>
    <scope>NUCLEOTIDE SEQUENCE [LARGE SCALE GENOMIC DNA]</scope>
    <source>
        <tissue evidence="3">Muscle</tissue>
    </source>
</reference>
<dbReference type="OrthoDB" id="6333343at2759"/>
<reference evidence="3 4" key="1">
    <citation type="submission" date="2018-04" db="EMBL/GenBank/DDBJ databases">
        <authorList>
            <person name="Zhang X."/>
            <person name="Yuan J."/>
            <person name="Li F."/>
            <person name="Xiang J."/>
        </authorList>
    </citation>
    <scope>NUCLEOTIDE SEQUENCE [LARGE SCALE GENOMIC DNA]</scope>
    <source>
        <tissue evidence="3">Muscle</tissue>
    </source>
</reference>
<accession>A0A3R7T140</accession>
<gene>
    <name evidence="3" type="ORF">C7M84_021716</name>
</gene>
<comment type="caution">
    <text evidence="3">The sequence shown here is derived from an EMBL/GenBank/DDBJ whole genome shotgun (WGS) entry which is preliminary data.</text>
</comment>
<dbReference type="AlphaFoldDB" id="A0A3R7T140"/>
<keyword evidence="4" id="KW-1185">Reference proteome</keyword>
<dbReference type="InterPro" id="IPR001507">
    <property type="entry name" value="ZP_dom"/>
</dbReference>
<evidence type="ECO:0000259" key="2">
    <source>
        <dbReference type="PROSITE" id="PS51034"/>
    </source>
</evidence>
<organism evidence="3 4">
    <name type="scientific">Penaeus vannamei</name>
    <name type="common">Whiteleg shrimp</name>
    <name type="synonym">Litopenaeus vannamei</name>
    <dbReference type="NCBI Taxonomy" id="6689"/>
    <lineage>
        <taxon>Eukaryota</taxon>
        <taxon>Metazoa</taxon>
        <taxon>Ecdysozoa</taxon>
        <taxon>Arthropoda</taxon>
        <taxon>Crustacea</taxon>
        <taxon>Multicrustacea</taxon>
        <taxon>Malacostraca</taxon>
        <taxon>Eumalacostraca</taxon>
        <taxon>Eucarida</taxon>
        <taxon>Decapoda</taxon>
        <taxon>Dendrobranchiata</taxon>
        <taxon>Penaeoidea</taxon>
        <taxon>Penaeidae</taxon>
        <taxon>Penaeus</taxon>
    </lineage>
</organism>
<name>A0A3R7T140_PENVA</name>
<dbReference type="PANTHER" id="PTHR46560:SF3">
    <property type="entry name" value="ZP DOMAIN-CONTAINING PROTEIN"/>
    <property type="match status" value="1"/>
</dbReference>
<protein>
    <recommendedName>
        <fullName evidence="2">ZP domain-containing protein</fullName>
    </recommendedName>
</protein>
<feature type="region of interest" description="Disordered" evidence="1">
    <location>
        <begin position="1"/>
        <end position="34"/>
    </location>
</feature>
<dbReference type="EMBL" id="QCYY01000460">
    <property type="protein sequence ID" value="ROT84976.1"/>
    <property type="molecule type" value="Genomic_DNA"/>
</dbReference>
<sequence>MTVRPTLDLQEDQDLPTEAPDMSLSWETPSESRSALLRTPTKDTKMVFLADDHEAASRIPELLTTLSERSGSFDDGHLFPNTRSGPLSAATTTERDLRTTFDTLKTLSRTESPQEVGSEPRLESKMGGSRSDPKIGSRHNTAAYQPNHYRPLPPRQPPMRTYKPPSSGLQGASVIDKEDIFANNIYSGGPGSFKRPHRNLTRVTHIEAECQDDFMRIHVQFNGSFSGLVYSSGYAYDGDCIYVNGSGRGTYDFFIQLNRCGTLSGNEKGREDLRGRTPSKNMMWNTLTVQYNPMIEEEWDEHFKVTCEYGYDFWKTVTFPFLDVEVQTGNPVVFTLTPPECHMEIRYGYGTAGTRVAGPVRVGDPLTLVIYMRSEFEGFDIVVSDCYAHNGGNKRIALIDHYG</sequence>
<dbReference type="PROSITE" id="PS51034">
    <property type="entry name" value="ZP_2"/>
    <property type="match status" value="1"/>
</dbReference>
<evidence type="ECO:0000256" key="1">
    <source>
        <dbReference type="SAM" id="MobiDB-lite"/>
    </source>
</evidence>
<evidence type="ECO:0000313" key="3">
    <source>
        <dbReference type="EMBL" id="ROT84976.1"/>
    </source>
</evidence>
<dbReference type="Proteomes" id="UP000283509">
    <property type="component" value="Unassembled WGS sequence"/>
</dbReference>
<evidence type="ECO:0000313" key="4">
    <source>
        <dbReference type="Proteomes" id="UP000283509"/>
    </source>
</evidence>
<proteinExistence type="predicted"/>
<feature type="domain" description="ZP" evidence="2">
    <location>
        <begin position="209"/>
        <end position="403"/>
    </location>
</feature>